<dbReference type="GO" id="GO:0001669">
    <property type="term" value="C:acrosomal vesicle"/>
    <property type="evidence" value="ECO:0007669"/>
    <property type="project" value="TreeGrafter"/>
</dbReference>
<evidence type="ECO:0000313" key="2">
    <source>
        <dbReference type="EMBL" id="VEL14425.1"/>
    </source>
</evidence>
<evidence type="ECO:0000313" key="3">
    <source>
        <dbReference type="Proteomes" id="UP000784294"/>
    </source>
</evidence>
<organism evidence="2 3">
    <name type="scientific">Protopolystoma xenopodis</name>
    <dbReference type="NCBI Taxonomy" id="117903"/>
    <lineage>
        <taxon>Eukaryota</taxon>
        <taxon>Metazoa</taxon>
        <taxon>Spiralia</taxon>
        <taxon>Lophotrochozoa</taxon>
        <taxon>Platyhelminthes</taxon>
        <taxon>Monogenea</taxon>
        <taxon>Polyopisthocotylea</taxon>
        <taxon>Polystomatidea</taxon>
        <taxon>Polystomatidae</taxon>
        <taxon>Protopolystoma</taxon>
    </lineage>
</organism>
<evidence type="ECO:0000259" key="1">
    <source>
        <dbReference type="Pfam" id="PF25805"/>
    </source>
</evidence>
<protein>
    <recommendedName>
        <fullName evidence="1">IQ motif and ubiquitin-like domain-containing protein</fullName>
    </recommendedName>
</protein>
<dbReference type="Pfam" id="PF25805">
    <property type="entry name" value="IQUB"/>
    <property type="match status" value="1"/>
</dbReference>
<dbReference type="EMBL" id="CAAALY010021105">
    <property type="protein sequence ID" value="VEL14425.1"/>
    <property type="molecule type" value="Genomic_DNA"/>
</dbReference>
<gene>
    <name evidence="2" type="ORF">PXEA_LOCUS7865</name>
</gene>
<dbReference type="Proteomes" id="UP000784294">
    <property type="component" value="Unassembled WGS sequence"/>
</dbReference>
<reference evidence="2" key="1">
    <citation type="submission" date="2018-11" db="EMBL/GenBank/DDBJ databases">
        <authorList>
            <consortium name="Pathogen Informatics"/>
        </authorList>
    </citation>
    <scope>NUCLEOTIDE SEQUENCE</scope>
</reference>
<sequence length="488" mass="55909">MLSFQEAELIAAISRHQIAVSESGRCKGQFNLLSKAAKPKRWFSAEDGRAIEMDTQHTLRGRELLEIFESLRLDCMTQDERLDILLTVKQTVREHSNSLTKEITDLVDREADFIMRGITSAQLTGLRSRLLNRFVQYAKVPLHNPEIAKYLSVPTGTVEGAAALFRGDVTYCLSCRRYLKCSEFPLSARSTSMAPCSTCRRQDNRARLRHDMEPYRRILRALRLEEETKTSLTREQVKKEAKREALRRHEQHETEDVAADEARLIRELSYQYRVDSNLAMLINAEDMRFLVEDIWERRSVLSSVDDIAELCFTRWITNKPWSPWNAFLVTRDEAKLHAGLSSTGAAGVNLSNEEVYGKAFINRINQRLAMARYAFSRLVKLDHQQAQMAIPNAVTDQMTMVDPVARAPASAFTLTRHRLGYMNEPRVAIAEGSSLWRSLQRRSLNPKHEMTMSSERRHQPTFQPEPIMLPMIKGEARLTVPMSGKPTV</sequence>
<feature type="domain" description="IQ motif and ubiquitin-like" evidence="1">
    <location>
        <begin position="26"/>
        <end position="157"/>
    </location>
</feature>
<keyword evidence="3" id="KW-1185">Reference proteome</keyword>
<dbReference type="InterPro" id="IPR037695">
    <property type="entry name" value="IQUB"/>
</dbReference>
<dbReference type="PANTHER" id="PTHR21074:SF0">
    <property type="entry name" value="IQ AND UBIQUITIN-LIKE DOMAIN-CONTAINING PROTEIN"/>
    <property type="match status" value="1"/>
</dbReference>
<comment type="caution">
    <text evidence="2">The sequence shown here is derived from an EMBL/GenBank/DDBJ whole genome shotgun (WGS) entry which is preliminary data.</text>
</comment>
<dbReference type="GO" id="GO:0060271">
    <property type="term" value="P:cilium assembly"/>
    <property type="evidence" value="ECO:0007669"/>
    <property type="project" value="TreeGrafter"/>
</dbReference>
<dbReference type="OrthoDB" id="10265862at2759"/>
<dbReference type="PANTHER" id="PTHR21074">
    <property type="entry name" value="IQ AND UBIQUITIN-LIKE DOMAIN-CONTAINING PROTEIN"/>
    <property type="match status" value="1"/>
</dbReference>
<accession>A0A3S4ZLA7</accession>
<dbReference type="GO" id="GO:0030317">
    <property type="term" value="P:flagellated sperm motility"/>
    <property type="evidence" value="ECO:0007669"/>
    <property type="project" value="TreeGrafter"/>
</dbReference>
<name>A0A3S4ZLA7_9PLAT</name>
<dbReference type="InterPro" id="IPR057887">
    <property type="entry name" value="IQUB_helical"/>
</dbReference>
<proteinExistence type="predicted"/>
<dbReference type="GO" id="GO:0031514">
    <property type="term" value="C:motile cilium"/>
    <property type="evidence" value="ECO:0007669"/>
    <property type="project" value="TreeGrafter"/>
</dbReference>
<dbReference type="AlphaFoldDB" id="A0A3S4ZLA7"/>